<dbReference type="InterPro" id="IPR015943">
    <property type="entry name" value="WD40/YVTN_repeat-like_dom_sf"/>
</dbReference>
<reference evidence="2" key="1">
    <citation type="submission" date="2018-09" db="EMBL/GenBank/DDBJ databases">
        <authorList>
            <person name="Zhu H."/>
        </authorList>
    </citation>
    <scope>NUCLEOTIDE SEQUENCE [LARGE SCALE GENOMIC DNA]</scope>
    <source>
        <strain evidence="2">K1W22B-1</strain>
    </source>
</reference>
<dbReference type="AlphaFoldDB" id="A0A3A5H9U6"/>
<proteinExistence type="predicted"/>
<dbReference type="Proteomes" id="UP000276542">
    <property type="component" value="Unassembled WGS sequence"/>
</dbReference>
<evidence type="ECO:0000313" key="2">
    <source>
        <dbReference type="Proteomes" id="UP000276542"/>
    </source>
</evidence>
<sequence length="335" mass="34848">MLSHSAPQADVVFAVTDGVKGCPSCVSLWRRTSTASAWAPVATLPRPEKAGYDDGAGPFPPVNATALAMAPDGKHGYLAWDTDGLLATGDGGRTWLPVTGPDGARARGSAVIDGGQVLLSMLDDCGGADCADKLWRARLGSVDWQEVTVPLRTGEGLFDLRARAGALNGIAVSPEGESLLRSTDRGATWTRVTPEPNPCAGCSGTCTPYPTGTHATVARCMTGDSWTDVVRISTDGQPWRDLARPGVGEKHQVQWVVAVDDDQTFLLGTASGVLRVDAAGDLEGVVGLRRGGYPGAVGFVTAKVGHILGEDGQLTRSEDGGRTWVEIAPARTFGG</sequence>
<comment type="caution">
    <text evidence="1">The sequence shown here is derived from an EMBL/GenBank/DDBJ whole genome shotgun (WGS) entry which is preliminary data.</text>
</comment>
<accession>A0A3A5H9U6</accession>
<evidence type="ECO:0000313" key="1">
    <source>
        <dbReference type="EMBL" id="RJS47393.1"/>
    </source>
</evidence>
<keyword evidence="2" id="KW-1185">Reference proteome</keyword>
<name>A0A3A5H9U6_9ACTN</name>
<organism evidence="1 2">
    <name type="scientific">Nocardioides cavernaquae</name>
    <dbReference type="NCBI Taxonomy" id="2321396"/>
    <lineage>
        <taxon>Bacteria</taxon>
        <taxon>Bacillati</taxon>
        <taxon>Actinomycetota</taxon>
        <taxon>Actinomycetes</taxon>
        <taxon>Propionibacteriales</taxon>
        <taxon>Nocardioidaceae</taxon>
        <taxon>Nocardioides</taxon>
    </lineage>
</organism>
<gene>
    <name evidence="1" type="ORF">D4739_15015</name>
</gene>
<protein>
    <recommendedName>
        <fullName evidence="3">Exo-alpha-sialidase</fullName>
    </recommendedName>
</protein>
<dbReference type="EMBL" id="QYRP01000002">
    <property type="protein sequence ID" value="RJS47393.1"/>
    <property type="molecule type" value="Genomic_DNA"/>
</dbReference>
<evidence type="ECO:0008006" key="3">
    <source>
        <dbReference type="Google" id="ProtNLM"/>
    </source>
</evidence>
<dbReference type="Gene3D" id="2.130.10.10">
    <property type="entry name" value="YVTN repeat-like/Quinoprotein amine dehydrogenase"/>
    <property type="match status" value="2"/>
</dbReference>
<dbReference type="SUPFAM" id="SSF110296">
    <property type="entry name" value="Oligoxyloglucan reducing end-specific cellobiohydrolase"/>
    <property type="match status" value="1"/>
</dbReference>